<evidence type="ECO:0000256" key="1">
    <source>
        <dbReference type="SAM" id="SignalP"/>
    </source>
</evidence>
<sequence>MRRLFIILATACWVAALAGSVEAFTVVTPGFAISVPLYAAPPPPVYVGPPVYVAPAYAPQPVYVGPAYLPPPVYPRPVYPRPYYPRPYWAR</sequence>
<dbReference type="Proteomes" id="UP000482487">
    <property type="component" value="Unassembled WGS sequence"/>
</dbReference>
<dbReference type="EMBL" id="WVUD01000001">
    <property type="protein sequence ID" value="MYL81539.1"/>
    <property type="molecule type" value="Genomic_DNA"/>
</dbReference>
<evidence type="ECO:0000313" key="2">
    <source>
        <dbReference type="EMBL" id="MYL81539.1"/>
    </source>
</evidence>
<comment type="caution">
    <text evidence="2">The sequence shown here is derived from an EMBL/GenBank/DDBJ whole genome shotgun (WGS) entry which is preliminary data.</text>
</comment>
<dbReference type="RefSeq" id="WP_160957668.1">
    <property type="nucleotide sequence ID" value="NZ_WVUD01000001.1"/>
</dbReference>
<gene>
    <name evidence="2" type="ORF">GTA51_00095</name>
</gene>
<keyword evidence="3" id="KW-1185">Reference proteome</keyword>
<evidence type="ECO:0008006" key="4">
    <source>
        <dbReference type="Google" id="ProtNLM"/>
    </source>
</evidence>
<accession>A0A7C9IKW0</accession>
<feature type="signal peptide" evidence="1">
    <location>
        <begin position="1"/>
        <end position="23"/>
    </location>
</feature>
<keyword evidence="1" id="KW-0732">Signal</keyword>
<organism evidence="2 3">
    <name type="scientific">Solidesulfovibrio aerotolerans</name>
    <dbReference type="NCBI Taxonomy" id="295255"/>
    <lineage>
        <taxon>Bacteria</taxon>
        <taxon>Pseudomonadati</taxon>
        <taxon>Thermodesulfobacteriota</taxon>
        <taxon>Desulfovibrionia</taxon>
        <taxon>Desulfovibrionales</taxon>
        <taxon>Desulfovibrionaceae</taxon>
        <taxon>Solidesulfovibrio</taxon>
    </lineage>
</organism>
<protein>
    <recommendedName>
        <fullName evidence="4">Virulence factor</fullName>
    </recommendedName>
</protein>
<feature type="chain" id="PRO_5029009054" description="Virulence factor" evidence="1">
    <location>
        <begin position="24"/>
        <end position="91"/>
    </location>
</feature>
<name>A0A7C9IKW0_9BACT</name>
<dbReference type="AlphaFoldDB" id="A0A7C9IKW0"/>
<evidence type="ECO:0000313" key="3">
    <source>
        <dbReference type="Proteomes" id="UP000482487"/>
    </source>
</evidence>
<proteinExistence type="predicted"/>
<reference evidence="2 3" key="1">
    <citation type="submission" date="2020-01" db="EMBL/GenBank/DDBJ databases">
        <title>Genome sequence of Desulfovibrio aerotolerans DSM 16695(T).</title>
        <authorList>
            <person name="Karnachuk O."/>
            <person name="Avakyan M."/>
            <person name="Mardanov A."/>
            <person name="Kadnikov V."/>
            <person name="Ravin N."/>
        </authorList>
    </citation>
    <scope>NUCLEOTIDE SEQUENCE [LARGE SCALE GENOMIC DNA]</scope>
    <source>
        <strain evidence="2 3">DSM 16695</strain>
    </source>
</reference>